<evidence type="ECO:0000313" key="8">
    <source>
        <dbReference type="Proteomes" id="UP001259347"/>
    </source>
</evidence>
<comment type="caution">
    <text evidence="7">The sequence shown here is derived from an EMBL/GenBank/DDBJ whole genome shotgun (WGS) entry which is preliminary data.</text>
</comment>
<dbReference type="Gene3D" id="1.10.357.10">
    <property type="entry name" value="Tetracycline Repressor, domain 2"/>
    <property type="match status" value="1"/>
</dbReference>
<dbReference type="InterPro" id="IPR009057">
    <property type="entry name" value="Homeodomain-like_sf"/>
</dbReference>
<dbReference type="PROSITE" id="PS50977">
    <property type="entry name" value="HTH_TETR_2"/>
    <property type="match status" value="1"/>
</dbReference>
<dbReference type="SUPFAM" id="SSF46689">
    <property type="entry name" value="Homeodomain-like"/>
    <property type="match status" value="1"/>
</dbReference>
<proteinExistence type="predicted"/>
<protein>
    <submittedName>
        <fullName evidence="7">AcrR family transcriptional regulator</fullName>
    </submittedName>
</protein>
<keyword evidence="8" id="KW-1185">Reference proteome</keyword>
<evidence type="ECO:0000313" key="7">
    <source>
        <dbReference type="EMBL" id="MDR6867147.1"/>
    </source>
</evidence>
<evidence type="ECO:0000256" key="2">
    <source>
        <dbReference type="ARBA" id="ARBA00023125"/>
    </source>
</evidence>
<feature type="compositionally biased region" description="Polar residues" evidence="5">
    <location>
        <begin position="225"/>
        <end position="234"/>
    </location>
</feature>
<feature type="DNA-binding region" description="H-T-H motif" evidence="4">
    <location>
        <begin position="34"/>
        <end position="53"/>
    </location>
</feature>
<dbReference type="Pfam" id="PF00440">
    <property type="entry name" value="TetR_N"/>
    <property type="match status" value="1"/>
</dbReference>
<accession>A0ABU1SC07</accession>
<evidence type="ECO:0000256" key="3">
    <source>
        <dbReference type="ARBA" id="ARBA00023163"/>
    </source>
</evidence>
<feature type="domain" description="HTH tetR-type" evidence="6">
    <location>
        <begin position="11"/>
        <end position="71"/>
    </location>
</feature>
<dbReference type="InterPro" id="IPR036271">
    <property type="entry name" value="Tet_transcr_reg_TetR-rel_C_sf"/>
</dbReference>
<evidence type="ECO:0000259" key="6">
    <source>
        <dbReference type="PROSITE" id="PS50977"/>
    </source>
</evidence>
<evidence type="ECO:0000256" key="4">
    <source>
        <dbReference type="PROSITE-ProRule" id="PRU00335"/>
    </source>
</evidence>
<name>A0ABU1SC07_9MICO</name>
<feature type="region of interest" description="Disordered" evidence="5">
    <location>
        <begin position="204"/>
        <end position="234"/>
    </location>
</feature>
<organism evidence="7 8">
    <name type="scientific">Microbacterium resistens</name>
    <dbReference type="NCBI Taxonomy" id="156977"/>
    <lineage>
        <taxon>Bacteria</taxon>
        <taxon>Bacillati</taxon>
        <taxon>Actinomycetota</taxon>
        <taxon>Actinomycetes</taxon>
        <taxon>Micrococcales</taxon>
        <taxon>Microbacteriaceae</taxon>
        <taxon>Microbacterium</taxon>
    </lineage>
</organism>
<dbReference type="RefSeq" id="WP_310019653.1">
    <property type="nucleotide sequence ID" value="NZ_JAVDUM010000006.1"/>
</dbReference>
<keyword evidence="3" id="KW-0804">Transcription</keyword>
<dbReference type="PANTHER" id="PTHR47506:SF6">
    <property type="entry name" value="HTH-TYPE TRANSCRIPTIONAL REPRESSOR NEMR"/>
    <property type="match status" value="1"/>
</dbReference>
<dbReference type="PANTHER" id="PTHR47506">
    <property type="entry name" value="TRANSCRIPTIONAL REGULATORY PROTEIN"/>
    <property type="match status" value="1"/>
</dbReference>
<keyword evidence="2 4" id="KW-0238">DNA-binding</keyword>
<dbReference type="InterPro" id="IPR001647">
    <property type="entry name" value="HTH_TetR"/>
</dbReference>
<dbReference type="PRINTS" id="PR00455">
    <property type="entry name" value="HTHTETR"/>
</dbReference>
<gene>
    <name evidence="7" type="ORF">J2Y69_001746</name>
</gene>
<keyword evidence="1" id="KW-0805">Transcription regulation</keyword>
<dbReference type="Proteomes" id="UP001259347">
    <property type="component" value="Unassembled WGS sequence"/>
</dbReference>
<dbReference type="EMBL" id="JAVDUM010000006">
    <property type="protein sequence ID" value="MDR6867147.1"/>
    <property type="molecule type" value="Genomic_DNA"/>
</dbReference>
<evidence type="ECO:0000256" key="1">
    <source>
        <dbReference type="ARBA" id="ARBA00023015"/>
    </source>
</evidence>
<dbReference type="SUPFAM" id="SSF48498">
    <property type="entry name" value="Tetracyclin repressor-like, C-terminal domain"/>
    <property type="match status" value="1"/>
</dbReference>
<reference evidence="7 8" key="1">
    <citation type="submission" date="2023-07" db="EMBL/GenBank/DDBJ databases">
        <title>Sorghum-associated microbial communities from plants grown in Nebraska, USA.</title>
        <authorList>
            <person name="Schachtman D."/>
        </authorList>
    </citation>
    <scope>NUCLEOTIDE SEQUENCE [LARGE SCALE GENOMIC DNA]</scope>
    <source>
        <strain evidence="7 8">2980</strain>
    </source>
</reference>
<sequence>MTRRGSYAKGIAKREEILRSALSVVAREGYHGASVRELAEEVGLSQAGLLHYFEGKDELFVEILRTRDELDMTERGEAIGDALGQEIDEVREAYLDLIRHNAEVPGLVELFTRLSADAANPQHPSRAFFRERGDAMRDAWATTIAAAQESGRVTDRVDPALLARLLQAVTDGAQMQWLVEPELDMAVVVDALFALLLPDRGLADERATDDQPVSDQPTDDRASGRQPSSGRTEA</sequence>
<evidence type="ECO:0000256" key="5">
    <source>
        <dbReference type="SAM" id="MobiDB-lite"/>
    </source>
</evidence>